<organism evidence="1 2">
    <name type="scientific">Dreissena polymorpha</name>
    <name type="common">Zebra mussel</name>
    <name type="synonym">Mytilus polymorpha</name>
    <dbReference type="NCBI Taxonomy" id="45954"/>
    <lineage>
        <taxon>Eukaryota</taxon>
        <taxon>Metazoa</taxon>
        <taxon>Spiralia</taxon>
        <taxon>Lophotrochozoa</taxon>
        <taxon>Mollusca</taxon>
        <taxon>Bivalvia</taxon>
        <taxon>Autobranchia</taxon>
        <taxon>Heteroconchia</taxon>
        <taxon>Euheterodonta</taxon>
        <taxon>Imparidentia</taxon>
        <taxon>Neoheterodontei</taxon>
        <taxon>Myida</taxon>
        <taxon>Dreissenoidea</taxon>
        <taxon>Dreissenidae</taxon>
        <taxon>Dreissena</taxon>
    </lineage>
</organism>
<reference evidence="1" key="2">
    <citation type="submission" date="2020-11" db="EMBL/GenBank/DDBJ databases">
        <authorList>
            <person name="McCartney M.A."/>
            <person name="Auch B."/>
            <person name="Kono T."/>
            <person name="Mallez S."/>
            <person name="Becker A."/>
            <person name="Gohl D.M."/>
            <person name="Silverstein K.A.T."/>
            <person name="Koren S."/>
            <person name="Bechman K.B."/>
            <person name="Herman A."/>
            <person name="Abrahante J.E."/>
            <person name="Garbe J."/>
        </authorList>
    </citation>
    <scope>NUCLEOTIDE SEQUENCE</scope>
    <source>
        <strain evidence="1">Duluth1</strain>
        <tissue evidence="1">Whole animal</tissue>
    </source>
</reference>
<dbReference type="EMBL" id="JAIWYP010000006">
    <property type="protein sequence ID" value="KAH3809351.1"/>
    <property type="molecule type" value="Genomic_DNA"/>
</dbReference>
<reference evidence="1" key="1">
    <citation type="journal article" date="2019" name="bioRxiv">
        <title>The Genome of the Zebra Mussel, Dreissena polymorpha: A Resource for Invasive Species Research.</title>
        <authorList>
            <person name="McCartney M.A."/>
            <person name="Auch B."/>
            <person name="Kono T."/>
            <person name="Mallez S."/>
            <person name="Zhang Y."/>
            <person name="Obille A."/>
            <person name="Becker A."/>
            <person name="Abrahante J.E."/>
            <person name="Garbe J."/>
            <person name="Badalamenti J.P."/>
            <person name="Herman A."/>
            <person name="Mangelson H."/>
            <person name="Liachko I."/>
            <person name="Sullivan S."/>
            <person name="Sone E.D."/>
            <person name="Koren S."/>
            <person name="Silverstein K.A.T."/>
            <person name="Beckman K.B."/>
            <person name="Gohl D.M."/>
        </authorList>
    </citation>
    <scope>NUCLEOTIDE SEQUENCE</scope>
    <source>
        <strain evidence="1">Duluth1</strain>
        <tissue evidence="1">Whole animal</tissue>
    </source>
</reference>
<protein>
    <submittedName>
        <fullName evidence="1">Uncharacterized protein</fullName>
    </submittedName>
</protein>
<evidence type="ECO:0000313" key="1">
    <source>
        <dbReference type="EMBL" id="KAH3809351.1"/>
    </source>
</evidence>
<name>A0A9D4G5S5_DREPO</name>
<gene>
    <name evidence="1" type="ORF">DPMN_137714</name>
</gene>
<accession>A0A9D4G5S5</accession>
<keyword evidence="2" id="KW-1185">Reference proteome</keyword>
<proteinExistence type="predicted"/>
<dbReference type="AlphaFoldDB" id="A0A9D4G5S5"/>
<dbReference type="Proteomes" id="UP000828390">
    <property type="component" value="Unassembled WGS sequence"/>
</dbReference>
<comment type="caution">
    <text evidence="1">The sequence shown here is derived from an EMBL/GenBank/DDBJ whole genome shotgun (WGS) entry which is preliminary data.</text>
</comment>
<sequence length="127" mass="14857">MIPERNLMAASCITYTQQTQWEADITDMMAEGPMVILRLPKIRMAIVAPPEPIVRFSKKMMELEILKLEMMNRIASCYMDEVLYKSDAILQEILRRAMEIVMEIKLRMIEEGCVVNDPIDILYRMLQ</sequence>
<evidence type="ECO:0000313" key="2">
    <source>
        <dbReference type="Proteomes" id="UP000828390"/>
    </source>
</evidence>